<dbReference type="InterPro" id="IPR017871">
    <property type="entry name" value="ABC_transporter-like_CS"/>
</dbReference>
<protein>
    <submittedName>
        <fullName evidence="6">Metal ABC transporter ATP-binding protein</fullName>
    </submittedName>
</protein>
<organism evidence="6 7">
    <name type="scientific">Faecalispora sporosphaeroides</name>
    <dbReference type="NCBI Taxonomy" id="1549"/>
    <lineage>
        <taxon>Bacteria</taxon>
        <taxon>Bacillati</taxon>
        <taxon>Bacillota</taxon>
        <taxon>Clostridia</taxon>
        <taxon>Eubacteriales</taxon>
        <taxon>Oscillospiraceae</taxon>
        <taxon>Faecalispora</taxon>
    </lineage>
</organism>
<evidence type="ECO:0000313" key="7">
    <source>
        <dbReference type="Proteomes" id="UP000754750"/>
    </source>
</evidence>
<dbReference type="Proteomes" id="UP000754750">
    <property type="component" value="Unassembled WGS sequence"/>
</dbReference>
<comment type="similarity">
    <text evidence="1">Belongs to the ABC transporter superfamily.</text>
</comment>
<sequence length="250" mass="27699">MESILEVNHLSFAYGSQPILSDVSFSLKRGDFAAIIGVNGAGKSTLMKLLLAELSPQQGEIKLFGREISHFRDWPKIGYVPQNGAAASENFPATAEEIVRANLYSQTGFLRLGGKRQREQARRALESVNMLPYAKRMLSELSGGQQQRVMLARVLAASPRMMLLDEPTTGVDAQSVQSLYELLGRLNRETGLTIIMITHDIAGAMDTVSRVLCLEDGSLVELNHAQLLDEMKHRHKHPISPKKPDRTYSV</sequence>
<dbReference type="RefSeq" id="WP_020074251.1">
    <property type="nucleotide sequence ID" value="NZ_JBKWRC010000005.1"/>
</dbReference>
<name>A0A928Q366_9FIRM</name>
<evidence type="ECO:0000256" key="1">
    <source>
        <dbReference type="ARBA" id="ARBA00005417"/>
    </source>
</evidence>
<keyword evidence="4 6" id="KW-0067">ATP-binding</keyword>
<dbReference type="GO" id="GO:0005524">
    <property type="term" value="F:ATP binding"/>
    <property type="evidence" value="ECO:0007669"/>
    <property type="project" value="UniProtKB-KW"/>
</dbReference>
<dbReference type="Pfam" id="PF00005">
    <property type="entry name" value="ABC_tran"/>
    <property type="match status" value="1"/>
</dbReference>
<dbReference type="InterPro" id="IPR027417">
    <property type="entry name" value="P-loop_NTPase"/>
</dbReference>
<proteinExistence type="inferred from homology"/>
<accession>A0A928Q366</accession>
<comment type="caution">
    <text evidence="6">The sequence shown here is derived from an EMBL/GenBank/DDBJ whole genome shotgun (WGS) entry which is preliminary data.</text>
</comment>
<dbReference type="InterPro" id="IPR050153">
    <property type="entry name" value="Metal_Ion_Import_ABC"/>
</dbReference>
<feature type="domain" description="ABC transporter" evidence="5">
    <location>
        <begin position="5"/>
        <end position="241"/>
    </location>
</feature>
<gene>
    <name evidence="6" type="ORF">E7512_03170</name>
</gene>
<reference evidence="6" key="1">
    <citation type="submission" date="2019-04" db="EMBL/GenBank/DDBJ databases">
        <title>Evolution of Biomass-Degrading Anaerobic Consortia Revealed by Metagenomics.</title>
        <authorList>
            <person name="Peng X."/>
        </authorList>
    </citation>
    <scope>NUCLEOTIDE SEQUENCE</scope>
    <source>
        <strain evidence="6">SIG551</strain>
    </source>
</reference>
<evidence type="ECO:0000256" key="3">
    <source>
        <dbReference type="ARBA" id="ARBA00022741"/>
    </source>
</evidence>
<dbReference type="InterPro" id="IPR003439">
    <property type="entry name" value="ABC_transporter-like_ATP-bd"/>
</dbReference>
<evidence type="ECO:0000259" key="5">
    <source>
        <dbReference type="PROSITE" id="PS50893"/>
    </source>
</evidence>
<evidence type="ECO:0000256" key="2">
    <source>
        <dbReference type="ARBA" id="ARBA00022448"/>
    </source>
</evidence>
<dbReference type="FunFam" id="3.40.50.300:FF:000134">
    <property type="entry name" value="Iron-enterobactin ABC transporter ATP-binding protein"/>
    <property type="match status" value="1"/>
</dbReference>
<dbReference type="InterPro" id="IPR003593">
    <property type="entry name" value="AAA+_ATPase"/>
</dbReference>
<dbReference type="EMBL" id="SVNY01000001">
    <property type="protein sequence ID" value="MBE6832576.1"/>
    <property type="molecule type" value="Genomic_DNA"/>
</dbReference>
<dbReference type="CDD" id="cd03235">
    <property type="entry name" value="ABC_Metallic_Cations"/>
    <property type="match status" value="1"/>
</dbReference>
<dbReference type="PANTHER" id="PTHR42734">
    <property type="entry name" value="METAL TRANSPORT SYSTEM ATP-BINDING PROTEIN TM_0124-RELATED"/>
    <property type="match status" value="1"/>
</dbReference>
<dbReference type="GO" id="GO:0016887">
    <property type="term" value="F:ATP hydrolysis activity"/>
    <property type="evidence" value="ECO:0007669"/>
    <property type="project" value="InterPro"/>
</dbReference>
<dbReference type="PANTHER" id="PTHR42734:SF17">
    <property type="entry name" value="METAL TRANSPORT SYSTEM ATP-BINDING PROTEIN TM_0124-RELATED"/>
    <property type="match status" value="1"/>
</dbReference>
<dbReference type="SMART" id="SM00382">
    <property type="entry name" value="AAA"/>
    <property type="match status" value="1"/>
</dbReference>
<evidence type="ECO:0000256" key="4">
    <source>
        <dbReference type="ARBA" id="ARBA00022840"/>
    </source>
</evidence>
<dbReference type="SUPFAM" id="SSF52540">
    <property type="entry name" value="P-loop containing nucleoside triphosphate hydrolases"/>
    <property type="match status" value="1"/>
</dbReference>
<dbReference type="Gene3D" id="3.40.50.300">
    <property type="entry name" value="P-loop containing nucleotide triphosphate hydrolases"/>
    <property type="match status" value="1"/>
</dbReference>
<dbReference type="AlphaFoldDB" id="A0A928Q366"/>
<keyword evidence="2" id="KW-0813">Transport</keyword>
<keyword evidence="3" id="KW-0547">Nucleotide-binding</keyword>
<dbReference type="PROSITE" id="PS00211">
    <property type="entry name" value="ABC_TRANSPORTER_1"/>
    <property type="match status" value="1"/>
</dbReference>
<evidence type="ECO:0000313" key="6">
    <source>
        <dbReference type="EMBL" id="MBE6832576.1"/>
    </source>
</evidence>
<dbReference type="PROSITE" id="PS50893">
    <property type="entry name" value="ABC_TRANSPORTER_2"/>
    <property type="match status" value="1"/>
</dbReference>